<dbReference type="GO" id="GO:0008705">
    <property type="term" value="F:methionine synthase activity"/>
    <property type="evidence" value="ECO:0007669"/>
    <property type="project" value="TreeGrafter"/>
</dbReference>
<dbReference type="InterPro" id="IPR036589">
    <property type="entry name" value="HCY_dom_sf"/>
</dbReference>
<evidence type="ECO:0000259" key="9">
    <source>
        <dbReference type="PROSITE" id="PS50970"/>
    </source>
</evidence>
<evidence type="ECO:0000256" key="6">
    <source>
        <dbReference type="ARBA" id="ARBA00023285"/>
    </source>
</evidence>
<feature type="region of interest" description="Disordered" evidence="8">
    <location>
        <begin position="321"/>
        <end position="348"/>
    </location>
</feature>
<evidence type="ECO:0000313" key="11">
    <source>
        <dbReference type="Proteomes" id="UP000244940"/>
    </source>
</evidence>
<dbReference type="SUPFAM" id="SSF82282">
    <property type="entry name" value="Homocysteine S-methyltransferase"/>
    <property type="match status" value="1"/>
</dbReference>
<dbReference type="PANTHER" id="PTHR45833:SF1">
    <property type="entry name" value="METHIONINE SYNTHASE"/>
    <property type="match status" value="1"/>
</dbReference>
<keyword evidence="6" id="KW-0170">Cobalt</keyword>
<dbReference type="InterPro" id="IPR003726">
    <property type="entry name" value="HCY_dom"/>
</dbReference>
<protein>
    <submittedName>
        <fullName evidence="10">Methionine synthase I</fullName>
    </submittedName>
</protein>
<dbReference type="EMBL" id="QEYD01000015">
    <property type="protein sequence ID" value="PWE26830.1"/>
    <property type="molecule type" value="Genomic_DNA"/>
</dbReference>
<dbReference type="GeneID" id="94367132"/>
<dbReference type="AlphaFoldDB" id="A0A2U2C4L8"/>
<dbReference type="RefSeq" id="WP_109535066.1">
    <property type="nucleotide sequence ID" value="NZ_QEYD01000015.1"/>
</dbReference>
<dbReference type="PROSITE" id="PS50970">
    <property type="entry name" value="HCY"/>
    <property type="match status" value="1"/>
</dbReference>
<evidence type="ECO:0000256" key="1">
    <source>
        <dbReference type="ARBA" id="ARBA00010398"/>
    </source>
</evidence>
<dbReference type="PANTHER" id="PTHR45833">
    <property type="entry name" value="METHIONINE SYNTHASE"/>
    <property type="match status" value="1"/>
</dbReference>
<dbReference type="OrthoDB" id="9803687at2"/>
<organism evidence="10 11">
    <name type="scientific">Pararhodobacter marinus</name>
    <dbReference type="NCBI Taxonomy" id="2184063"/>
    <lineage>
        <taxon>Bacteria</taxon>
        <taxon>Pseudomonadati</taxon>
        <taxon>Pseudomonadota</taxon>
        <taxon>Alphaproteobacteria</taxon>
        <taxon>Rhodobacterales</taxon>
        <taxon>Paracoccaceae</taxon>
        <taxon>Pararhodobacter</taxon>
    </lineage>
</organism>
<comment type="similarity">
    <text evidence="1">Belongs to the vitamin-B12 dependent methionine synthase family.</text>
</comment>
<accession>A0A2U2C4L8</accession>
<reference evidence="10 11" key="1">
    <citation type="submission" date="2018-05" db="EMBL/GenBank/DDBJ databases">
        <title>Pararhodobacter marina sp. nov., isolated from deep-sea water of the Indian Ocean.</title>
        <authorList>
            <person name="Lai Q.Sr."/>
            <person name="Liu X."/>
            <person name="Shao Z."/>
        </authorList>
    </citation>
    <scope>NUCLEOTIDE SEQUENCE [LARGE SCALE GENOMIC DNA]</scope>
    <source>
        <strain evidence="10 11">CIC4N-9</strain>
    </source>
</reference>
<feature type="binding site" evidence="7">
    <location>
        <position position="281"/>
    </location>
    <ligand>
        <name>Zn(2+)</name>
        <dbReference type="ChEBI" id="CHEBI:29105"/>
    </ligand>
</feature>
<evidence type="ECO:0000256" key="2">
    <source>
        <dbReference type="ARBA" id="ARBA00022603"/>
    </source>
</evidence>
<dbReference type="GO" id="GO:0046653">
    <property type="term" value="P:tetrahydrofolate metabolic process"/>
    <property type="evidence" value="ECO:0007669"/>
    <property type="project" value="TreeGrafter"/>
</dbReference>
<keyword evidence="5 7" id="KW-0479">Metal-binding</keyword>
<dbReference type="GO" id="GO:0032259">
    <property type="term" value="P:methylation"/>
    <property type="evidence" value="ECO:0007669"/>
    <property type="project" value="UniProtKB-KW"/>
</dbReference>
<keyword evidence="4" id="KW-0949">S-adenosyl-L-methionine</keyword>
<keyword evidence="2 7" id="KW-0489">Methyltransferase</keyword>
<dbReference type="InterPro" id="IPR050554">
    <property type="entry name" value="Met_Synthase/Corrinoid"/>
</dbReference>
<evidence type="ECO:0000256" key="7">
    <source>
        <dbReference type="PROSITE-ProRule" id="PRU00333"/>
    </source>
</evidence>
<evidence type="ECO:0000256" key="5">
    <source>
        <dbReference type="ARBA" id="ARBA00022723"/>
    </source>
</evidence>
<comment type="cofactor">
    <cofactor evidence="7">
        <name>Zn(2+)</name>
        <dbReference type="ChEBI" id="CHEBI:29105"/>
    </cofactor>
</comment>
<feature type="binding site" evidence="7">
    <location>
        <position position="282"/>
    </location>
    <ligand>
        <name>Zn(2+)</name>
        <dbReference type="ChEBI" id="CHEBI:29105"/>
    </ligand>
</feature>
<dbReference type="GO" id="GO:0046872">
    <property type="term" value="F:metal ion binding"/>
    <property type="evidence" value="ECO:0007669"/>
    <property type="project" value="UniProtKB-KW"/>
</dbReference>
<dbReference type="Proteomes" id="UP000244940">
    <property type="component" value="Unassembled WGS sequence"/>
</dbReference>
<feature type="binding site" evidence="7">
    <location>
        <position position="215"/>
    </location>
    <ligand>
        <name>Zn(2+)</name>
        <dbReference type="ChEBI" id="CHEBI:29105"/>
    </ligand>
</feature>
<dbReference type="Gene3D" id="3.20.20.330">
    <property type="entry name" value="Homocysteine-binding-like domain"/>
    <property type="match status" value="1"/>
</dbReference>
<comment type="caution">
    <text evidence="10">The sequence shown here is derived from an EMBL/GenBank/DDBJ whole genome shotgun (WGS) entry which is preliminary data.</text>
</comment>
<proteinExistence type="inferred from homology"/>
<evidence type="ECO:0000256" key="3">
    <source>
        <dbReference type="ARBA" id="ARBA00022679"/>
    </source>
</evidence>
<gene>
    <name evidence="10" type="ORF">C4N9_19760</name>
</gene>
<evidence type="ECO:0000313" key="10">
    <source>
        <dbReference type="EMBL" id="PWE26830.1"/>
    </source>
</evidence>
<keyword evidence="3 7" id="KW-0808">Transferase</keyword>
<evidence type="ECO:0000256" key="8">
    <source>
        <dbReference type="SAM" id="MobiDB-lite"/>
    </source>
</evidence>
<keyword evidence="7" id="KW-0862">Zinc</keyword>
<dbReference type="GO" id="GO:0005829">
    <property type="term" value="C:cytosol"/>
    <property type="evidence" value="ECO:0007669"/>
    <property type="project" value="TreeGrafter"/>
</dbReference>
<dbReference type="GO" id="GO:0050667">
    <property type="term" value="P:homocysteine metabolic process"/>
    <property type="evidence" value="ECO:0007669"/>
    <property type="project" value="TreeGrafter"/>
</dbReference>
<sequence length="348" mass="36607">MPVSPDPLTALLAERGVLLADGATGTNLFNMGLSSGDAPEFWNVDHPDRIRRLYASAVEAGSDLFLTNTFGGNASRLKLHEAQGRVRELNRVGAEIGREVADKAGRKVLVAGSMGPTGEIMAPMGSLTHELAVEMFHEQAEGLKEGGADILWVETISAPEEYKAAAEACGKAGMPWAGTMSFDTAGRTMMGVTSADFVKLVGKLANPPAAFGANCGTGASDLLRTVLGFMAQGPERPVIAKGNAGIPKYVDGEIKYDGTPALMADYAELARNAGATIIGGCCGTMPEHLRAMREALDTRPLGERPTLEQITAALGAFSSAQDGTEITGCGDPSHDHGPRRERRGRRRS</sequence>
<evidence type="ECO:0000256" key="4">
    <source>
        <dbReference type="ARBA" id="ARBA00022691"/>
    </source>
</evidence>
<feature type="compositionally biased region" description="Basic residues" evidence="8">
    <location>
        <begin position="339"/>
        <end position="348"/>
    </location>
</feature>
<dbReference type="NCBIfam" id="NF005718">
    <property type="entry name" value="PRK07534.1"/>
    <property type="match status" value="1"/>
</dbReference>
<keyword evidence="11" id="KW-1185">Reference proteome</keyword>
<feature type="domain" description="Hcy-binding" evidence="9">
    <location>
        <begin position="6"/>
        <end position="296"/>
    </location>
</feature>
<dbReference type="Pfam" id="PF02574">
    <property type="entry name" value="S-methyl_trans"/>
    <property type="match status" value="1"/>
</dbReference>
<name>A0A2U2C4L8_9RHOB</name>